<evidence type="ECO:0000256" key="5">
    <source>
        <dbReference type="SAM" id="Phobius"/>
    </source>
</evidence>
<feature type="transmembrane region" description="Helical" evidence="5">
    <location>
        <begin position="94"/>
        <end position="116"/>
    </location>
</feature>
<evidence type="ECO:0000313" key="6">
    <source>
        <dbReference type="EMBL" id="CAP32171.2"/>
    </source>
</evidence>
<name>A8XHQ4_CAEBR</name>
<keyword evidence="2 5" id="KW-0812">Transmembrane</keyword>
<keyword evidence="3 5" id="KW-1133">Transmembrane helix</keyword>
<dbReference type="HOGENOM" id="CLU_1397458_0_0_1"/>
<dbReference type="InterPro" id="IPR051080">
    <property type="entry name" value="Nematode_rcpt-like_serp_alpha"/>
</dbReference>
<dbReference type="EMBL" id="HE600919">
    <property type="protein sequence ID" value="CAP32171.2"/>
    <property type="molecule type" value="Genomic_DNA"/>
</dbReference>
<evidence type="ECO:0000313" key="8">
    <source>
        <dbReference type="WormBase" id="CBG13455"/>
    </source>
</evidence>
<organism evidence="6 7">
    <name type="scientific">Caenorhabditis briggsae</name>
    <dbReference type="NCBI Taxonomy" id="6238"/>
    <lineage>
        <taxon>Eukaryota</taxon>
        <taxon>Metazoa</taxon>
        <taxon>Ecdysozoa</taxon>
        <taxon>Nematoda</taxon>
        <taxon>Chromadorea</taxon>
        <taxon>Rhabditida</taxon>
        <taxon>Rhabditina</taxon>
        <taxon>Rhabditomorpha</taxon>
        <taxon>Rhabditoidea</taxon>
        <taxon>Rhabditidae</taxon>
        <taxon>Peloderinae</taxon>
        <taxon>Caenorhabditis</taxon>
    </lineage>
</organism>
<dbReference type="InParanoid" id="A8XHQ4"/>
<comment type="subcellular location">
    <subcellularLocation>
        <location evidence="1">Membrane</location>
        <topology evidence="1">Multi-pass membrane protein</topology>
    </subcellularLocation>
</comment>
<reference evidence="6 7" key="2">
    <citation type="journal article" date="2011" name="PLoS Genet.">
        <title>Caenorhabditis briggsae recombinant inbred line genotypes reveal inter-strain incompatibility and the evolution of recombination.</title>
        <authorList>
            <person name="Ross J.A."/>
            <person name="Koboldt D.C."/>
            <person name="Staisch J.E."/>
            <person name="Chamberlin H.M."/>
            <person name="Gupta B.P."/>
            <person name="Miller R.D."/>
            <person name="Baird S.E."/>
            <person name="Haag E.S."/>
        </authorList>
    </citation>
    <scope>NUCLEOTIDE SEQUENCE [LARGE SCALE GENOMIC DNA]</scope>
    <source>
        <strain evidence="6 7">AF16</strain>
    </source>
</reference>
<evidence type="ECO:0000313" key="7">
    <source>
        <dbReference type="Proteomes" id="UP000008549"/>
    </source>
</evidence>
<dbReference type="GO" id="GO:0004930">
    <property type="term" value="F:G protein-coupled receptor activity"/>
    <property type="evidence" value="ECO:0007669"/>
    <property type="project" value="InterPro"/>
</dbReference>
<dbReference type="GO" id="GO:0007606">
    <property type="term" value="P:sensory perception of chemical stimulus"/>
    <property type="evidence" value="ECO:0007669"/>
    <property type="project" value="InterPro"/>
</dbReference>
<reference evidence="6 7" key="1">
    <citation type="journal article" date="2003" name="PLoS Biol.">
        <title>The genome sequence of Caenorhabditis briggsae: a platform for comparative genomics.</title>
        <authorList>
            <person name="Stein L.D."/>
            <person name="Bao Z."/>
            <person name="Blasiar D."/>
            <person name="Blumenthal T."/>
            <person name="Brent M.R."/>
            <person name="Chen N."/>
            <person name="Chinwalla A."/>
            <person name="Clarke L."/>
            <person name="Clee C."/>
            <person name="Coghlan A."/>
            <person name="Coulson A."/>
            <person name="D'Eustachio P."/>
            <person name="Fitch D.H."/>
            <person name="Fulton L.A."/>
            <person name="Fulton R.E."/>
            <person name="Griffiths-Jones S."/>
            <person name="Harris T.W."/>
            <person name="Hillier L.W."/>
            <person name="Kamath R."/>
            <person name="Kuwabara P.E."/>
            <person name="Mardis E.R."/>
            <person name="Marra M.A."/>
            <person name="Miner T.L."/>
            <person name="Minx P."/>
            <person name="Mullikin J.C."/>
            <person name="Plumb R.W."/>
            <person name="Rogers J."/>
            <person name="Schein J.E."/>
            <person name="Sohrmann M."/>
            <person name="Spieth J."/>
            <person name="Stajich J.E."/>
            <person name="Wei C."/>
            <person name="Willey D."/>
            <person name="Wilson R.K."/>
            <person name="Durbin R."/>
            <person name="Waterston R.H."/>
        </authorList>
    </citation>
    <scope>NUCLEOTIDE SEQUENCE [LARGE SCALE GENOMIC DNA]</scope>
    <source>
        <strain evidence="6 7">AF16</strain>
    </source>
</reference>
<evidence type="ECO:0000256" key="1">
    <source>
        <dbReference type="ARBA" id="ARBA00004141"/>
    </source>
</evidence>
<dbReference type="eggNOG" id="ENOG502TGV3">
    <property type="taxonomic scope" value="Eukaryota"/>
</dbReference>
<accession>A8XHQ4</accession>
<dbReference type="Pfam" id="PF02117">
    <property type="entry name" value="7TM_GPCR_Sra"/>
    <property type="match status" value="1"/>
</dbReference>
<evidence type="ECO:0000256" key="4">
    <source>
        <dbReference type="ARBA" id="ARBA00023136"/>
    </source>
</evidence>
<dbReference type="GO" id="GO:0016020">
    <property type="term" value="C:membrane"/>
    <property type="evidence" value="ECO:0007669"/>
    <property type="project" value="UniProtKB-SubCell"/>
</dbReference>
<keyword evidence="7" id="KW-1185">Reference proteome</keyword>
<feature type="transmembrane region" description="Helical" evidence="5">
    <location>
        <begin position="14"/>
        <end position="31"/>
    </location>
</feature>
<proteinExistence type="predicted"/>
<dbReference type="WormBase" id="CBG13455">
    <property type="protein sequence ID" value="CBP09406"/>
    <property type="gene ID" value="WBGene00034217"/>
    <property type="gene designation" value="Cbr-sra-36"/>
</dbReference>
<feature type="transmembrane region" description="Helical" evidence="5">
    <location>
        <begin position="136"/>
        <end position="158"/>
    </location>
</feature>
<dbReference type="Proteomes" id="UP000008549">
    <property type="component" value="Unassembled WGS sequence"/>
</dbReference>
<dbReference type="PANTHER" id="PTHR31357">
    <property type="entry name" value="SERPENTINE RECEPTOR CLASS ALPHA-10"/>
    <property type="match status" value="1"/>
</dbReference>
<dbReference type="FunCoup" id="A8XHQ4">
    <property type="interactions" value="1"/>
</dbReference>
<evidence type="ECO:0000256" key="2">
    <source>
        <dbReference type="ARBA" id="ARBA00022692"/>
    </source>
</evidence>
<dbReference type="PANTHER" id="PTHR31357:SF7">
    <property type="entry name" value="G_PROTEIN_RECEP_F1_2 DOMAIN-CONTAINING PROTEIN-RELATED"/>
    <property type="match status" value="1"/>
</dbReference>
<keyword evidence="4 5" id="KW-0472">Membrane</keyword>
<dbReference type="InterPro" id="IPR000344">
    <property type="entry name" value="7TM_GPCR_serpentine_rcpt_Sra"/>
</dbReference>
<protein>
    <submittedName>
        <fullName evidence="6">Protein CBR-SRA-36</fullName>
    </submittedName>
</protein>
<dbReference type="AlphaFoldDB" id="A8XHQ4"/>
<feature type="transmembrane region" description="Helical" evidence="5">
    <location>
        <begin position="51"/>
        <end position="73"/>
    </location>
</feature>
<gene>
    <name evidence="8" type="primary">sra-36</name>
    <name evidence="6" type="synonym">Cbr-sra-36</name>
    <name evidence="8" type="ORF">CBG13455</name>
    <name evidence="6" type="ORF">CBG_13455</name>
</gene>
<sequence length="195" mass="23130">MLTKQLFSKTTRNLLFYCMFYYVLHDIYFAYTMNWSFYRSIAESEDSCRIMFHGSECFFLYLIGVFLRVLLLYSHREYNLKSRYNNKSNMYASMAVSFLSFVQSSIYTFYIFALFLTLKFFTTEDGLFYGNNLILWFYSFPLAGLALPCSILLSYCGLNLKKRNKIGIFKITTQDSYFKSLTNQWMSTSRTSIAH</sequence>
<evidence type="ECO:0000256" key="3">
    <source>
        <dbReference type="ARBA" id="ARBA00022989"/>
    </source>
</evidence>